<protein>
    <recommendedName>
        <fullName evidence="7">Thiol:disulfide interchange protein</fullName>
    </recommendedName>
</protein>
<keyword evidence="5" id="KW-1015">Disulfide bond</keyword>
<keyword evidence="4 7" id="KW-0574">Periplasm</keyword>
<dbReference type="CDD" id="cd03020">
    <property type="entry name" value="DsbA_DsbC_DsbG"/>
    <property type="match status" value="1"/>
</dbReference>
<dbReference type="Gene3D" id="3.10.450.70">
    <property type="entry name" value="Disulphide bond isomerase, DsbC/G, N-terminal"/>
    <property type="match status" value="1"/>
</dbReference>
<comment type="subcellular location">
    <subcellularLocation>
        <location evidence="1 7">Periplasm</location>
    </subcellularLocation>
</comment>
<evidence type="ECO:0000256" key="4">
    <source>
        <dbReference type="ARBA" id="ARBA00022764"/>
    </source>
</evidence>
<dbReference type="RefSeq" id="WP_008648688.1">
    <property type="nucleotide sequence ID" value="NZ_CP026544.1"/>
</dbReference>
<dbReference type="InterPro" id="IPR013766">
    <property type="entry name" value="Thioredoxin_domain"/>
</dbReference>
<dbReference type="InterPro" id="IPR033954">
    <property type="entry name" value="DiS-bond_Isoase_DsbC/G"/>
</dbReference>
<dbReference type="InterPro" id="IPR018950">
    <property type="entry name" value="DiS-bond_isomerase_DsbC/G_N"/>
</dbReference>
<dbReference type="SUPFAM" id="SSF52833">
    <property type="entry name" value="Thioredoxin-like"/>
    <property type="match status" value="1"/>
</dbReference>
<dbReference type="SUPFAM" id="SSF54423">
    <property type="entry name" value="DsbC/DsbG N-terminal domain-like"/>
    <property type="match status" value="1"/>
</dbReference>
<gene>
    <name evidence="8" type="ORF">DDF84_016145</name>
</gene>
<dbReference type="AlphaFoldDB" id="A0A132HV34"/>
<dbReference type="InterPro" id="IPR009094">
    <property type="entry name" value="DiS-bond_isomerase_DsbC/G_N_sf"/>
</dbReference>
<evidence type="ECO:0000256" key="5">
    <source>
        <dbReference type="ARBA" id="ARBA00023157"/>
    </source>
</evidence>
<dbReference type="GO" id="GO:0015036">
    <property type="term" value="F:disulfide oxidoreductase activity"/>
    <property type="evidence" value="ECO:0007669"/>
    <property type="project" value="UniProtKB-ARBA"/>
</dbReference>
<name>A0A132HV34_9BURK</name>
<dbReference type="PANTHER" id="PTHR35272:SF3">
    <property type="entry name" value="THIOL:DISULFIDE INTERCHANGE PROTEIN DSBC"/>
    <property type="match status" value="1"/>
</dbReference>
<evidence type="ECO:0000313" key="9">
    <source>
        <dbReference type="Proteomes" id="UP000253772"/>
    </source>
</evidence>
<evidence type="ECO:0000256" key="6">
    <source>
        <dbReference type="ARBA" id="ARBA00023284"/>
    </source>
</evidence>
<comment type="similarity">
    <text evidence="2 7">Belongs to the thioredoxin family. DsbC subfamily.</text>
</comment>
<accession>A0A132HV34</accession>
<dbReference type="GO" id="GO:0042597">
    <property type="term" value="C:periplasmic space"/>
    <property type="evidence" value="ECO:0007669"/>
    <property type="project" value="UniProtKB-SubCell"/>
</dbReference>
<dbReference type="InterPro" id="IPR012336">
    <property type="entry name" value="Thioredoxin-like_fold"/>
</dbReference>
<dbReference type="OrthoDB" id="12976at2"/>
<dbReference type="PROSITE" id="PS51352">
    <property type="entry name" value="THIOREDOXIN_2"/>
    <property type="match status" value="1"/>
</dbReference>
<dbReference type="InterPro" id="IPR036249">
    <property type="entry name" value="Thioredoxin-like_sf"/>
</dbReference>
<dbReference type="PROSITE" id="PS00194">
    <property type="entry name" value="THIOREDOXIN_1"/>
    <property type="match status" value="1"/>
</dbReference>
<dbReference type="InterPro" id="IPR051470">
    <property type="entry name" value="Thiol:disulfide_interchange"/>
</dbReference>
<evidence type="ECO:0000256" key="2">
    <source>
        <dbReference type="ARBA" id="ARBA00009813"/>
    </source>
</evidence>
<dbReference type="InterPro" id="IPR017937">
    <property type="entry name" value="Thioredoxin_CS"/>
</dbReference>
<dbReference type="Pfam" id="PF10411">
    <property type="entry name" value="DsbC_N"/>
    <property type="match status" value="1"/>
</dbReference>
<sequence length="252" mass="27574">MFQMFRRRSARFAAIAALASGVGAAGYALHALAADEPGTDRIKASIQKILGSRAEVKSVTKAPVPGLYEVNVSGQLVYTDATARYIINGELIDTKTNTNLTEERLAELNKIKWSDLPLSRAIKWTKGDGSRTVAVFSDPNCGYCKKIEQTFQQMDNITVYTFLYPVLSPDSTVKAKQVWCSADRTKVWRDWMLNHVALTGNGSCKTPVDENLELGHNLNITGTPAVFFSDGTRIPGAADAATLERKLASLKK</sequence>
<organism evidence="8 9">
    <name type="scientific">Cupriavidus metallidurans</name>
    <dbReference type="NCBI Taxonomy" id="119219"/>
    <lineage>
        <taxon>Bacteria</taxon>
        <taxon>Pseudomonadati</taxon>
        <taxon>Pseudomonadota</taxon>
        <taxon>Betaproteobacteria</taxon>
        <taxon>Burkholderiales</taxon>
        <taxon>Burkholderiaceae</taxon>
        <taxon>Cupriavidus</taxon>
    </lineage>
</organism>
<reference evidence="8 9" key="1">
    <citation type="submission" date="2019-03" db="EMBL/GenBank/DDBJ databases">
        <title>Comparative insights into the high quality Complete genome sequence of highly metal resistant Cupriavidus metallidurans strain BS1 isolated from a gold-copper mine.</title>
        <authorList>
            <person name="Mazhar H.S."/>
            <person name="Rensing C."/>
        </authorList>
    </citation>
    <scope>NUCLEOTIDE SEQUENCE [LARGE SCALE GENOMIC DNA]</scope>
    <source>
        <strain evidence="8 9">BS1</strain>
    </source>
</reference>
<dbReference type="EMBL" id="CP037900">
    <property type="protein sequence ID" value="QBP11178.1"/>
    <property type="molecule type" value="Genomic_DNA"/>
</dbReference>
<dbReference type="Proteomes" id="UP000253772">
    <property type="component" value="Chromosome c1"/>
</dbReference>
<comment type="function">
    <text evidence="7">Required for disulfide bond formation in some periplasmic proteins. Acts by transferring its disulfide bond to other proteins and is reduced in the process.</text>
</comment>
<dbReference type="Pfam" id="PF13098">
    <property type="entry name" value="Thioredoxin_2"/>
    <property type="match status" value="1"/>
</dbReference>
<dbReference type="PANTHER" id="PTHR35272">
    <property type="entry name" value="THIOL:DISULFIDE INTERCHANGE PROTEIN DSBC-RELATED"/>
    <property type="match status" value="1"/>
</dbReference>
<keyword evidence="3 7" id="KW-0732">Signal</keyword>
<evidence type="ECO:0000256" key="1">
    <source>
        <dbReference type="ARBA" id="ARBA00004418"/>
    </source>
</evidence>
<feature type="signal peptide" evidence="7">
    <location>
        <begin position="1"/>
        <end position="33"/>
    </location>
</feature>
<dbReference type="GeneID" id="60825483"/>
<keyword evidence="6 7" id="KW-0676">Redox-active center</keyword>
<dbReference type="Gene3D" id="3.40.30.10">
    <property type="entry name" value="Glutaredoxin"/>
    <property type="match status" value="1"/>
</dbReference>
<proteinExistence type="inferred from homology"/>
<evidence type="ECO:0000256" key="3">
    <source>
        <dbReference type="ARBA" id="ARBA00022729"/>
    </source>
</evidence>
<evidence type="ECO:0000313" key="8">
    <source>
        <dbReference type="EMBL" id="QBP11178.1"/>
    </source>
</evidence>
<feature type="chain" id="PRO_5010000353" description="Thiol:disulfide interchange protein" evidence="7">
    <location>
        <begin position="34"/>
        <end position="252"/>
    </location>
</feature>
<evidence type="ECO:0000256" key="7">
    <source>
        <dbReference type="RuleBase" id="RU364038"/>
    </source>
</evidence>